<dbReference type="Gene3D" id="2.60.40.1730">
    <property type="entry name" value="tricorn interacting facor f3 domain"/>
    <property type="match status" value="1"/>
</dbReference>
<feature type="signal peptide" evidence="12">
    <location>
        <begin position="1"/>
        <end position="22"/>
    </location>
</feature>
<dbReference type="RefSeq" id="WP_376894067.1">
    <property type="nucleotide sequence ID" value="NZ_JBHULS010000004.1"/>
</dbReference>
<dbReference type="CDD" id="cd09603">
    <property type="entry name" value="M1_APN_like"/>
    <property type="match status" value="1"/>
</dbReference>
<keyword evidence="6 15" id="KW-0031">Aminopeptidase</keyword>
<dbReference type="EC" id="3.4.11.2" evidence="4"/>
<keyword evidence="7" id="KW-0645">Protease</keyword>
<dbReference type="EMBL" id="JBHULS010000004">
    <property type="protein sequence ID" value="MFD2552187.1"/>
    <property type="molecule type" value="Genomic_DNA"/>
</dbReference>
<keyword evidence="11" id="KW-0482">Metalloprotease</keyword>
<keyword evidence="8" id="KW-0479">Metal-binding</keyword>
<evidence type="ECO:0000256" key="2">
    <source>
        <dbReference type="ARBA" id="ARBA00001947"/>
    </source>
</evidence>
<comment type="similarity">
    <text evidence="3">Belongs to the peptidase M1 family.</text>
</comment>
<organism evidence="15 16">
    <name type="scientific">Bizionia sediminis</name>
    <dbReference type="NCBI Taxonomy" id="1737064"/>
    <lineage>
        <taxon>Bacteria</taxon>
        <taxon>Pseudomonadati</taxon>
        <taxon>Bacteroidota</taxon>
        <taxon>Flavobacteriia</taxon>
        <taxon>Flavobacteriales</taxon>
        <taxon>Flavobacteriaceae</taxon>
        <taxon>Bizionia</taxon>
    </lineage>
</organism>
<reference evidence="16" key="1">
    <citation type="journal article" date="2019" name="Int. J. Syst. Evol. Microbiol.">
        <title>The Global Catalogue of Microorganisms (GCM) 10K type strain sequencing project: providing services to taxonomists for standard genome sequencing and annotation.</title>
        <authorList>
            <consortium name="The Broad Institute Genomics Platform"/>
            <consortium name="The Broad Institute Genome Sequencing Center for Infectious Disease"/>
            <person name="Wu L."/>
            <person name="Ma J."/>
        </authorList>
    </citation>
    <scope>NUCLEOTIDE SEQUENCE [LARGE SCALE GENOMIC DNA]</scope>
    <source>
        <strain evidence="16">KCTC 42587</strain>
    </source>
</reference>
<evidence type="ECO:0000256" key="11">
    <source>
        <dbReference type="ARBA" id="ARBA00023049"/>
    </source>
</evidence>
<keyword evidence="10" id="KW-0862">Zinc</keyword>
<dbReference type="InterPro" id="IPR027268">
    <property type="entry name" value="Peptidase_M4/M1_CTD_sf"/>
</dbReference>
<dbReference type="InterPro" id="IPR042097">
    <property type="entry name" value="Aminopeptidase_N-like_N_sf"/>
</dbReference>
<comment type="catalytic activity">
    <reaction evidence="1">
        <text>Release of an N-terminal amino acid, Xaa-|-Yaa- from a peptide, amide or arylamide. Xaa is preferably Ala, but may be most amino acids including Pro (slow action). When a terminal hydrophobic residue is followed by a prolyl residue, the two may be released as an intact Xaa-Pro dipeptide.</text>
        <dbReference type="EC" id="3.4.11.2"/>
    </reaction>
</comment>
<dbReference type="InterPro" id="IPR001930">
    <property type="entry name" value="Peptidase_M1"/>
</dbReference>
<keyword evidence="16" id="KW-1185">Reference proteome</keyword>
<dbReference type="Pfam" id="PF01433">
    <property type="entry name" value="Peptidase_M1"/>
    <property type="match status" value="1"/>
</dbReference>
<protein>
    <recommendedName>
        <fullName evidence="5">Aminopeptidase N</fullName>
        <ecNumber evidence="4">3.4.11.2</ecNumber>
    </recommendedName>
</protein>
<dbReference type="InterPro" id="IPR050344">
    <property type="entry name" value="Peptidase_M1_aminopeptidases"/>
</dbReference>
<evidence type="ECO:0000256" key="8">
    <source>
        <dbReference type="ARBA" id="ARBA00022723"/>
    </source>
</evidence>
<feature type="chain" id="PRO_5046165868" description="Aminopeptidase N" evidence="12">
    <location>
        <begin position="23"/>
        <end position="667"/>
    </location>
</feature>
<dbReference type="InterPro" id="IPR014782">
    <property type="entry name" value="Peptidase_M1_dom"/>
</dbReference>
<evidence type="ECO:0000313" key="15">
    <source>
        <dbReference type="EMBL" id="MFD2552187.1"/>
    </source>
</evidence>
<gene>
    <name evidence="15" type="ORF">ACFSQP_10205</name>
</gene>
<name>A0ABW5KTA8_9FLAO</name>
<proteinExistence type="inferred from homology"/>
<evidence type="ECO:0000259" key="14">
    <source>
        <dbReference type="Pfam" id="PF17900"/>
    </source>
</evidence>
<accession>A0ABW5KTA8</accession>
<evidence type="ECO:0000256" key="6">
    <source>
        <dbReference type="ARBA" id="ARBA00022438"/>
    </source>
</evidence>
<feature type="domain" description="Aminopeptidase N-like N-terminal" evidence="14">
    <location>
        <begin position="33"/>
        <end position="193"/>
    </location>
</feature>
<evidence type="ECO:0000256" key="7">
    <source>
        <dbReference type="ARBA" id="ARBA00022670"/>
    </source>
</evidence>
<evidence type="ECO:0000259" key="13">
    <source>
        <dbReference type="Pfam" id="PF01433"/>
    </source>
</evidence>
<comment type="cofactor">
    <cofactor evidence="2">
        <name>Zn(2+)</name>
        <dbReference type="ChEBI" id="CHEBI:29105"/>
    </cofactor>
</comment>
<keyword evidence="12" id="KW-0732">Signal</keyword>
<evidence type="ECO:0000256" key="5">
    <source>
        <dbReference type="ARBA" id="ARBA00015611"/>
    </source>
</evidence>
<dbReference type="Proteomes" id="UP001597472">
    <property type="component" value="Unassembled WGS sequence"/>
</dbReference>
<dbReference type="PANTHER" id="PTHR11533:SF174">
    <property type="entry name" value="PUROMYCIN-SENSITIVE AMINOPEPTIDASE-RELATED"/>
    <property type="match status" value="1"/>
</dbReference>
<dbReference type="SUPFAM" id="SSF55486">
    <property type="entry name" value="Metalloproteases ('zincins'), catalytic domain"/>
    <property type="match status" value="1"/>
</dbReference>
<dbReference type="Gene3D" id="1.10.390.10">
    <property type="entry name" value="Neutral Protease Domain 2"/>
    <property type="match status" value="1"/>
</dbReference>
<dbReference type="PRINTS" id="PR00756">
    <property type="entry name" value="ALADIPTASE"/>
</dbReference>
<dbReference type="InterPro" id="IPR045357">
    <property type="entry name" value="Aminopeptidase_N-like_N"/>
</dbReference>
<sequence length="667" mass="76599">MKQYTTLIFSFFCLMLFGQQTAVVDFKELSAAVEPNVAAKSITGQVKLVFDILKPTDSIFIDAQNMTFINVRLNGAAVAFKNNSTKLIVAHNFKKKKAYSLTFQYQATPKKAVYFVGWDSAAPNQIWTQGQGKYTSNWLPSLDDMNEKLIFNLTITFNSDYEIIANGKLLEKTTQNQKTTWHFGMKHPMPSYLVAFAIGQYVVNKSSTDSGIPIMLYTYPQDSLKMEPTYRYTKRMFHFLEQEIGVPYPWQNYKQVPVHDFLYAGMENTGTTIFSDAFVVDSIAFNDRNYVNVNAHELAHQWFGNLVTAKSGTHHWLQEGFATYYALLAEKDIYGTNHYYWQLFGYALALWEQDAQGNGTALLNPKSSSTTFYKKGAWLLHALREQVGDKAFKTAVKSYLNRHAFGNAETNDFMEQVALASGKDLTNFANLWLHNKKFPYREAMASLEKSVYIQEYLMADCEAKTAKCQYYLEAPISSEAKSKIIGQVPHLVTPDVFNNNLKVRQAIATHLTTIPKALQEHYASLLQDASYKTVEIALYNLWVNFPEKRSDYLNQTKHIIGFPDKNVRLLWLVLALSTPNYEPNLTDNYFKELESYTSADYNFEVRQNAFSYLNAINVFTEESLYNLYQATYHHNWRFKSFAKNLLESLEANKAYSKLIKDIKQLEP</sequence>
<dbReference type="PANTHER" id="PTHR11533">
    <property type="entry name" value="PROTEASE M1 ZINC METALLOPROTEASE"/>
    <property type="match status" value="1"/>
</dbReference>
<dbReference type="SUPFAM" id="SSF63737">
    <property type="entry name" value="Leukotriene A4 hydrolase N-terminal domain"/>
    <property type="match status" value="1"/>
</dbReference>
<dbReference type="GO" id="GO:0004177">
    <property type="term" value="F:aminopeptidase activity"/>
    <property type="evidence" value="ECO:0007669"/>
    <property type="project" value="UniProtKB-KW"/>
</dbReference>
<feature type="domain" description="Peptidase M1 membrane alanine aminopeptidase" evidence="13">
    <location>
        <begin position="232"/>
        <end position="432"/>
    </location>
</feature>
<dbReference type="Pfam" id="PF17900">
    <property type="entry name" value="Peptidase_M1_N"/>
    <property type="match status" value="1"/>
</dbReference>
<evidence type="ECO:0000256" key="3">
    <source>
        <dbReference type="ARBA" id="ARBA00010136"/>
    </source>
</evidence>
<comment type="caution">
    <text evidence="15">The sequence shown here is derived from an EMBL/GenBank/DDBJ whole genome shotgun (WGS) entry which is preliminary data.</text>
</comment>
<evidence type="ECO:0000313" key="16">
    <source>
        <dbReference type="Proteomes" id="UP001597472"/>
    </source>
</evidence>
<evidence type="ECO:0000256" key="9">
    <source>
        <dbReference type="ARBA" id="ARBA00022801"/>
    </source>
</evidence>
<evidence type="ECO:0000256" key="1">
    <source>
        <dbReference type="ARBA" id="ARBA00000098"/>
    </source>
</evidence>
<evidence type="ECO:0000256" key="10">
    <source>
        <dbReference type="ARBA" id="ARBA00022833"/>
    </source>
</evidence>
<evidence type="ECO:0000256" key="4">
    <source>
        <dbReference type="ARBA" id="ARBA00012564"/>
    </source>
</evidence>
<keyword evidence="9 15" id="KW-0378">Hydrolase</keyword>
<evidence type="ECO:0000256" key="12">
    <source>
        <dbReference type="SAM" id="SignalP"/>
    </source>
</evidence>